<dbReference type="CDD" id="cd02440">
    <property type="entry name" value="AdoMet_MTases"/>
    <property type="match status" value="1"/>
</dbReference>
<organism evidence="6">
    <name type="scientific">marine sediment metagenome</name>
    <dbReference type="NCBI Taxonomy" id="412755"/>
    <lineage>
        <taxon>unclassified sequences</taxon>
        <taxon>metagenomes</taxon>
        <taxon>ecological metagenomes</taxon>
    </lineage>
</organism>
<protein>
    <recommendedName>
        <fullName evidence="5">PABS domain-containing protein</fullName>
    </recommendedName>
</protein>
<feature type="transmembrane region" description="Helical" evidence="4">
    <location>
        <begin position="29"/>
        <end position="49"/>
    </location>
</feature>
<gene>
    <name evidence="6" type="ORF">S01H1_04633</name>
</gene>
<feature type="transmembrane region" description="Helical" evidence="4">
    <location>
        <begin position="168"/>
        <end position="187"/>
    </location>
</feature>
<dbReference type="PROSITE" id="PS51006">
    <property type="entry name" value="PABS_2"/>
    <property type="match status" value="1"/>
</dbReference>
<feature type="non-terminal residue" evidence="6">
    <location>
        <position position="1"/>
    </location>
</feature>
<feature type="transmembrane region" description="Helical" evidence="4">
    <location>
        <begin position="142"/>
        <end position="162"/>
    </location>
</feature>
<dbReference type="Pfam" id="PF01564">
    <property type="entry name" value="Spermine_synth"/>
    <property type="match status" value="1"/>
</dbReference>
<reference evidence="6" key="1">
    <citation type="journal article" date="2014" name="Front. Microbiol.">
        <title>High frequency of phylogenetically diverse reductive dehalogenase-homologous genes in deep subseafloor sedimentary metagenomes.</title>
        <authorList>
            <person name="Kawai M."/>
            <person name="Futagami T."/>
            <person name="Toyoda A."/>
            <person name="Takaki Y."/>
            <person name="Nishi S."/>
            <person name="Hori S."/>
            <person name="Arai W."/>
            <person name="Tsubouchi T."/>
            <person name="Morono Y."/>
            <person name="Uchiyama I."/>
            <person name="Ito T."/>
            <person name="Fujiyama A."/>
            <person name="Inagaki F."/>
            <person name="Takami H."/>
        </authorList>
    </citation>
    <scope>NUCLEOTIDE SEQUENCE</scope>
    <source>
        <strain evidence="6">Expedition CK06-06</strain>
    </source>
</reference>
<dbReference type="SUPFAM" id="SSF53335">
    <property type="entry name" value="S-adenosyl-L-methionine-dependent methyltransferases"/>
    <property type="match status" value="1"/>
</dbReference>
<evidence type="ECO:0000256" key="3">
    <source>
        <dbReference type="ARBA" id="ARBA00023115"/>
    </source>
</evidence>
<dbReference type="NCBIfam" id="NF037959">
    <property type="entry name" value="MFS_SpdSyn"/>
    <property type="match status" value="1"/>
</dbReference>
<evidence type="ECO:0000256" key="2">
    <source>
        <dbReference type="ARBA" id="ARBA00022679"/>
    </source>
</evidence>
<feature type="non-terminal residue" evidence="6">
    <location>
        <position position="501"/>
    </location>
</feature>
<evidence type="ECO:0000256" key="4">
    <source>
        <dbReference type="SAM" id="Phobius"/>
    </source>
</evidence>
<feature type="transmembrane region" description="Helical" evidence="4">
    <location>
        <begin position="99"/>
        <end position="121"/>
    </location>
</feature>
<dbReference type="PANTHER" id="PTHR43317:SF1">
    <property type="entry name" value="THERMOSPERMINE SYNTHASE ACAULIS5"/>
    <property type="match status" value="1"/>
</dbReference>
<proteinExistence type="inferred from homology"/>
<dbReference type="GO" id="GO:0006596">
    <property type="term" value="P:polyamine biosynthetic process"/>
    <property type="evidence" value="ECO:0007669"/>
    <property type="project" value="UniProtKB-KW"/>
</dbReference>
<dbReference type="GO" id="GO:0016740">
    <property type="term" value="F:transferase activity"/>
    <property type="evidence" value="ECO:0007669"/>
    <property type="project" value="UniProtKB-KW"/>
</dbReference>
<comment type="caution">
    <text evidence="6">The sequence shown here is derived from an EMBL/GenBank/DDBJ whole genome shotgun (WGS) entry which is preliminary data.</text>
</comment>
<evidence type="ECO:0000313" key="6">
    <source>
        <dbReference type="EMBL" id="GAF85195.1"/>
    </source>
</evidence>
<dbReference type="Gene3D" id="3.40.50.150">
    <property type="entry name" value="Vaccinia Virus protein VP39"/>
    <property type="match status" value="1"/>
</dbReference>
<dbReference type="PANTHER" id="PTHR43317">
    <property type="entry name" value="THERMOSPERMINE SYNTHASE ACAULIS5"/>
    <property type="match status" value="1"/>
</dbReference>
<comment type="similarity">
    <text evidence="1">Belongs to the spermidine/spermine synthase family.</text>
</comment>
<name>X0U9L7_9ZZZZ</name>
<feature type="transmembrane region" description="Helical" evidence="4">
    <location>
        <begin position="194"/>
        <end position="214"/>
    </location>
</feature>
<dbReference type="AlphaFoldDB" id="X0U9L7"/>
<feature type="domain" description="PABS" evidence="5">
    <location>
        <begin position="288"/>
        <end position="440"/>
    </location>
</feature>
<dbReference type="InterPro" id="IPR029063">
    <property type="entry name" value="SAM-dependent_MTases_sf"/>
</dbReference>
<keyword evidence="4" id="KW-0812">Transmembrane</keyword>
<keyword evidence="3" id="KW-0620">Polyamine biosynthesis</keyword>
<accession>X0U9L7</accession>
<sequence length="501" mass="55487">AVFAAGMTTLAIELSAARLLGGVFGTSNLVWASIIGLILIYLTAGYIIGGRWADRSPHSKTMFTILAWGAFTAGIAPLISRPVLRLAADAFDHLQVGVLFGSFAAVLILFSLPVTLLGTISPFAIRLSITDPQHAGRVSGQIYAISTLGSFFGTFLPVLVLIPLIGTTLTFLVFSCFLVLVALVGLWQSSGWRNAVSLLWMPLALAAAIILVLGKPLKSTSGQIFETESGYNYIQVLEIDGYRLLRLNEGQGVHSMWHPTQIDFFGPWEQFLAAPFFNRPPYELERVERIAIVGLAGGTLARQATEVYGPVPIDGYEIDPAIIEVGRDYFDMNQPNLNAIPQDGRWGLERSEDKYNVIAVDAYRPPYIPWHLTTQEFFQIVNNHLTEDGVMVINVGQSPSDRRLVDALVGTISTIFPSVYVMDVPDSFNAMIYATAQPTKIQNLYDNLLYLYTREDVHPMLIESIQRVVLNQQPKPESRIVFTDDWAPVEWITNNMVLNYI</sequence>
<keyword evidence="4" id="KW-1133">Transmembrane helix</keyword>
<dbReference type="EMBL" id="BARS01002435">
    <property type="protein sequence ID" value="GAF85195.1"/>
    <property type="molecule type" value="Genomic_DNA"/>
</dbReference>
<evidence type="ECO:0000259" key="5">
    <source>
        <dbReference type="PROSITE" id="PS51006"/>
    </source>
</evidence>
<dbReference type="InterPro" id="IPR030374">
    <property type="entry name" value="PABS"/>
</dbReference>
<keyword evidence="4" id="KW-0472">Membrane</keyword>
<evidence type="ECO:0000256" key="1">
    <source>
        <dbReference type="ARBA" id="ARBA00007867"/>
    </source>
</evidence>
<keyword evidence="2" id="KW-0808">Transferase</keyword>
<feature type="transmembrane region" description="Helical" evidence="4">
    <location>
        <begin position="61"/>
        <end position="79"/>
    </location>
</feature>